<protein>
    <submittedName>
        <fullName evidence="1">Uncharacterized protein</fullName>
    </submittedName>
</protein>
<gene>
    <name evidence="1" type="ORF">HGRIS_000002</name>
</gene>
<reference evidence="2" key="1">
    <citation type="submission" date="2024-06" db="EMBL/GenBank/DDBJ databases">
        <title>Multi-omics analyses provide insights into the biosynthesis of the anticancer antibiotic pleurotin in Hohenbuehelia grisea.</title>
        <authorList>
            <person name="Weaver J.A."/>
            <person name="Alberti F."/>
        </authorList>
    </citation>
    <scope>NUCLEOTIDE SEQUENCE [LARGE SCALE GENOMIC DNA]</scope>
    <source>
        <strain evidence="2">T-177</strain>
    </source>
</reference>
<organism evidence="1 2">
    <name type="scientific">Hohenbuehelia grisea</name>
    <dbReference type="NCBI Taxonomy" id="104357"/>
    <lineage>
        <taxon>Eukaryota</taxon>
        <taxon>Fungi</taxon>
        <taxon>Dikarya</taxon>
        <taxon>Basidiomycota</taxon>
        <taxon>Agaricomycotina</taxon>
        <taxon>Agaricomycetes</taxon>
        <taxon>Agaricomycetidae</taxon>
        <taxon>Agaricales</taxon>
        <taxon>Pleurotineae</taxon>
        <taxon>Pleurotaceae</taxon>
        <taxon>Hohenbuehelia</taxon>
    </lineage>
</organism>
<proteinExistence type="predicted"/>
<comment type="caution">
    <text evidence="1">The sequence shown here is derived from an EMBL/GenBank/DDBJ whole genome shotgun (WGS) entry which is preliminary data.</text>
</comment>
<dbReference type="Proteomes" id="UP001556367">
    <property type="component" value="Unassembled WGS sequence"/>
</dbReference>
<sequence>MQAQALTALFNPEEYLMFSDGDDKRVLAPPSLSRIQERLLTFRTTFLSTGIQEAPTAPLATLPIVKGRAADDLEPGCYGEDDKVDAAGPPRPPLPTILRLLQITKPSQQPAVAGLATITREAFQESQILDQSFHAVTRSMPATPEMVVEARRVVTTPPVETAMKTDQQARLGQAANAFPNGEGRLFVAPLHHPAWAEFLKSTSYVIRCLTEACALMNKIVTTERADALTTRGVGLFHFQQRFIKTHDINPPHHELWSPTATFCSTSAPCCRASTDDAFPIQSSALALASGSTYAPHLYRVRAALVDRVLDALRELLWVKGYTHSGIRVTTWRGQDAEEDQTTSHRLVFRTHSLPSAQSSSTDGELSFLANAAAVFQFQGDTDVAGAITRRVLSQSTILAWHLSRDRFFLLLWTTLQTLHPDI</sequence>
<name>A0ABR3JPR8_9AGAR</name>
<evidence type="ECO:0000313" key="2">
    <source>
        <dbReference type="Proteomes" id="UP001556367"/>
    </source>
</evidence>
<evidence type="ECO:0000313" key="1">
    <source>
        <dbReference type="EMBL" id="KAL0957815.1"/>
    </source>
</evidence>
<dbReference type="EMBL" id="JASNQZ010000004">
    <property type="protein sequence ID" value="KAL0957815.1"/>
    <property type="molecule type" value="Genomic_DNA"/>
</dbReference>
<keyword evidence="2" id="KW-1185">Reference proteome</keyword>
<accession>A0ABR3JPR8</accession>